<dbReference type="PANTHER" id="PTHR48081">
    <property type="entry name" value="AB HYDROLASE SUPERFAMILY PROTEIN C4A8.06C"/>
    <property type="match status" value="1"/>
</dbReference>
<feature type="domain" description="Alpha/beta hydrolase fold-3" evidence="3">
    <location>
        <begin position="75"/>
        <end position="279"/>
    </location>
</feature>
<dbReference type="Proteomes" id="UP000256661">
    <property type="component" value="Unassembled WGS sequence"/>
</dbReference>
<evidence type="ECO:0000259" key="3">
    <source>
        <dbReference type="Pfam" id="PF07859"/>
    </source>
</evidence>
<name>A0A3D9SX70_9ACTN</name>
<keyword evidence="2" id="KW-0378">Hydrolase</keyword>
<dbReference type="AlphaFoldDB" id="A0A3D9SX70"/>
<protein>
    <submittedName>
        <fullName evidence="4">Acetyl esterase</fullName>
    </submittedName>
</protein>
<keyword evidence="5" id="KW-1185">Reference proteome</keyword>
<dbReference type="EMBL" id="QTTT01000001">
    <property type="protein sequence ID" value="REF00168.1"/>
    <property type="molecule type" value="Genomic_DNA"/>
</dbReference>
<dbReference type="Pfam" id="PF07859">
    <property type="entry name" value="Abhydrolase_3"/>
    <property type="match status" value="1"/>
</dbReference>
<organism evidence="4 5">
    <name type="scientific">Thermomonospora umbrina</name>
    <dbReference type="NCBI Taxonomy" id="111806"/>
    <lineage>
        <taxon>Bacteria</taxon>
        <taxon>Bacillati</taxon>
        <taxon>Actinomycetota</taxon>
        <taxon>Actinomycetes</taxon>
        <taxon>Streptosporangiales</taxon>
        <taxon>Thermomonosporaceae</taxon>
        <taxon>Thermomonospora</taxon>
    </lineage>
</organism>
<dbReference type="SUPFAM" id="SSF53474">
    <property type="entry name" value="alpha/beta-Hydrolases"/>
    <property type="match status" value="1"/>
</dbReference>
<reference evidence="4 5" key="1">
    <citation type="submission" date="2018-08" db="EMBL/GenBank/DDBJ databases">
        <title>Sequencing the genomes of 1000 actinobacteria strains.</title>
        <authorList>
            <person name="Klenk H.-P."/>
        </authorList>
    </citation>
    <scope>NUCLEOTIDE SEQUENCE [LARGE SCALE GENOMIC DNA]</scope>
    <source>
        <strain evidence="4 5">DSM 43927</strain>
    </source>
</reference>
<dbReference type="PANTHER" id="PTHR48081:SF8">
    <property type="entry name" value="ALPHA_BETA HYDROLASE FOLD-3 DOMAIN-CONTAINING PROTEIN-RELATED"/>
    <property type="match status" value="1"/>
</dbReference>
<proteinExistence type="inferred from homology"/>
<dbReference type="Gene3D" id="3.40.50.1820">
    <property type="entry name" value="alpha/beta hydrolase"/>
    <property type="match status" value="1"/>
</dbReference>
<sequence length="314" mass="33453">MAPQPQIERFRELLSLCAQLNGDAPTLEDLRRPPWPTERRALPEVRDLKVDGPGGPISVRLYRPEPPSRGPLPVLVYLHGGGWVVGGIEHVDEVCRELAVGAGCAVVSVGYRLAPEHPFPAAVEDAWAVLSDLTSDPERYGADPGAVAVAGESAGGNLAAVTALRARDEGVPLVHQLLVYPVTDAAMDTPSWSEYASGFGLDGAMMAAFLGMYRGDADADDPRLSPLRARDLAGAAPATVITAGCDILRDEGEAYARRLAEAGVPVELRRFDDAVHSFFLLPEIFDAGRDARAMAVRALRAAFDSTAVVENAPR</sequence>
<accession>A0A3D9SX70</accession>
<evidence type="ECO:0000313" key="5">
    <source>
        <dbReference type="Proteomes" id="UP000256661"/>
    </source>
</evidence>
<dbReference type="RefSeq" id="WP_116025352.1">
    <property type="nucleotide sequence ID" value="NZ_QTTT01000001.1"/>
</dbReference>
<comment type="similarity">
    <text evidence="1">Belongs to the 'GDXG' lipolytic enzyme family.</text>
</comment>
<evidence type="ECO:0000256" key="2">
    <source>
        <dbReference type="ARBA" id="ARBA00022801"/>
    </source>
</evidence>
<dbReference type="InterPro" id="IPR029058">
    <property type="entry name" value="AB_hydrolase_fold"/>
</dbReference>
<dbReference type="InterPro" id="IPR013094">
    <property type="entry name" value="AB_hydrolase_3"/>
</dbReference>
<gene>
    <name evidence="4" type="ORF">DFJ69_5696</name>
</gene>
<dbReference type="FunFam" id="3.40.50.1820:FF:000089">
    <property type="entry name" value="Alpha/beta hydrolase"/>
    <property type="match status" value="1"/>
</dbReference>
<dbReference type="InterPro" id="IPR050300">
    <property type="entry name" value="GDXG_lipolytic_enzyme"/>
</dbReference>
<dbReference type="OrthoDB" id="3209779at2"/>
<evidence type="ECO:0000256" key="1">
    <source>
        <dbReference type="ARBA" id="ARBA00010515"/>
    </source>
</evidence>
<dbReference type="GO" id="GO:0016787">
    <property type="term" value="F:hydrolase activity"/>
    <property type="evidence" value="ECO:0007669"/>
    <property type="project" value="UniProtKB-KW"/>
</dbReference>
<comment type="caution">
    <text evidence="4">The sequence shown here is derived from an EMBL/GenBank/DDBJ whole genome shotgun (WGS) entry which is preliminary data.</text>
</comment>
<evidence type="ECO:0000313" key="4">
    <source>
        <dbReference type="EMBL" id="REF00168.1"/>
    </source>
</evidence>